<evidence type="ECO:0000313" key="2">
    <source>
        <dbReference type="Proteomes" id="UP000043764"/>
    </source>
</evidence>
<protein>
    <submittedName>
        <fullName evidence="1">Uncharacterized protein</fullName>
    </submittedName>
</protein>
<dbReference type="AlphaFoldDB" id="A0A0H5DH19"/>
<organism evidence="1 2">
    <name type="scientific">Phaeobacter italicus</name>
    <dbReference type="NCBI Taxonomy" id="481446"/>
    <lineage>
        <taxon>Bacteria</taxon>
        <taxon>Pseudomonadati</taxon>
        <taxon>Pseudomonadota</taxon>
        <taxon>Alphaproteobacteria</taxon>
        <taxon>Rhodobacterales</taxon>
        <taxon>Roseobacteraceae</taxon>
        <taxon>Phaeobacter</taxon>
    </lineage>
</organism>
<sequence length="60" mass="6742">MDAIKTAEYARALYSAHGDRAEAEVAQKMRICQESGKTAEAEDWKSVRQMIRSLRGPNQS</sequence>
<gene>
    <name evidence="1" type="ORF">NIT7321_02672</name>
</gene>
<evidence type="ECO:0000313" key="1">
    <source>
        <dbReference type="EMBL" id="CRL11802.1"/>
    </source>
</evidence>
<reference evidence="1 2" key="1">
    <citation type="submission" date="2015-05" db="EMBL/GenBank/DDBJ databases">
        <authorList>
            <person name="Rodrigo-Torres Lidia"/>
            <person name="Arahal R.David."/>
        </authorList>
    </citation>
    <scope>NUCLEOTIDE SEQUENCE [LARGE SCALE GENOMIC DNA]</scope>
    <source>
        <strain evidence="1 2">CECT 7321</strain>
    </source>
</reference>
<dbReference type="GeneID" id="78397692"/>
<dbReference type="RefSeq" id="WP_008560680.1">
    <property type="nucleotide sequence ID" value="NZ_BSKQ01000001.1"/>
</dbReference>
<dbReference type="Proteomes" id="UP000043764">
    <property type="component" value="Unassembled WGS sequence"/>
</dbReference>
<dbReference type="OrthoDB" id="7933758at2"/>
<dbReference type="EMBL" id="CVRL01000035">
    <property type="protein sequence ID" value="CRL11802.1"/>
    <property type="molecule type" value="Genomic_DNA"/>
</dbReference>
<proteinExistence type="predicted"/>
<name>A0A0H5DH19_9RHOB</name>
<keyword evidence="2" id="KW-1185">Reference proteome</keyword>
<accession>A0A0H5DH19</accession>
<dbReference type="STRING" id="481446.NIT7645_03730"/>